<dbReference type="EMBL" id="CYKH01000482">
    <property type="protein sequence ID" value="CUF99340.1"/>
    <property type="molecule type" value="Genomic_DNA"/>
</dbReference>
<dbReference type="AlphaFoldDB" id="A0A0S4IVC1"/>
<evidence type="ECO:0000313" key="6">
    <source>
        <dbReference type="Proteomes" id="UP000051952"/>
    </source>
</evidence>
<evidence type="ECO:0000256" key="1">
    <source>
        <dbReference type="PROSITE-ProRule" id="PRU00277"/>
    </source>
</evidence>
<dbReference type="Pfam" id="PF00254">
    <property type="entry name" value="FKBP_C"/>
    <property type="match status" value="1"/>
</dbReference>
<keyword evidence="1" id="KW-0697">Rotamase</keyword>
<feature type="region of interest" description="Disordered" evidence="2">
    <location>
        <begin position="30"/>
        <end position="56"/>
    </location>
</feature>
<keyword evidence="6" id="KW-1185">Reference proteome</keyword>
<proteinExistence type="predicted"/>
<dbReference type="SUPFAM" id="SSF54534">
    <property type="entry name" value="FKBP-like"/>
    <property type="match status" value="1"/>
</dbReference>
<protein>
    <recommendedName>
        <fullName evidence="1">peptidylprolyl isomerase</fullName>
        <ecNumber evidence="1">5.2.1.8</ecNumber>
    </recommendedName>
</protein>
<evidence type="ECO:0000256" key="3">
    <source>
        <dbReference type="SAM" id="SignalP"/>
    </source>
</evidence>
<dbReference type="VEuPathDB" id="TriTrypDB:BSAL_04340"/>
<evidence type="ECO:0000256" key="2">
    <source>
        <dbReference type="SAM" id="MobiDB-lite"/>
    </source>
</evidence>
<dbReference type="Gene3D" id="3.10.50.40">
    <property type="match status" value="1"/>
</dbReference>
<comment type="catalytic activity">
    <reaction evidence="1">
        <text>[protein]-peptidylproline (omega=180) = [protein]-peptidylproline (omega=0)</text>
        <dbReference type="Rhea" id="RHEA:16237"/>
        <dbReference type="Rhea" id="RHEA-COMP:10747"/>
        <dbReference type="Rhea" id="RHEA-COMP:10748"/>
        <dbReference type="ChEBI" id="CHEBI:83833"/>
        <dbReference type="ChEBI" id="CHEBI:83834"/>
        <dbReference type="EC" id="5.2.1.8"/>
    </reaction>
</comment>
<feature type="chain" id="PRO_5006621624" description="peptidylprolyl isomerase" evidence="3">
    <location>
        <begin position="26"/>
        <end position="486"/>
    </location>
</feature>
<feature type="domain" description="PPIase FKBP-type" evidence="4">
    <location>
        <begin position="369"/>
        <end position="457"/>
    </location>
</feature>
<dbReference type="PROSITE" id="PS50059">
    <property type="entry name" value="FKBP_PPIASE"/>
    <property type="match status" value="1"/>
</dbReference>
<dbReference type="EC" id="5.2.1.8" evidence="1"/>
<evidence type="ECO:0000259" key="4">
    <source>
        <dbReference type="PROSITE" id="PS50059"/>
    </source>
</evidence>
<accession>A0A0S4IVC1</accession>
<dbReference type="Proteomes" id="UP000051952">
    <property type="component" value="Unassembled WGS sequence"/>
</dbReference>
<evidence type="ECO:0000313" key="5">
    <source>
        <dbReference type="EMBL" id="CUF99340.1"/>
    </source>
</evidence>
<feature type="signal peptide" evidence="3">
    <location>
        <begin position="1"/>
        <end position="25"/>
    </location>
</feature>
<reference evidence="6" key="1">
    <citation type="submission" date="2015-09" db="EMBL/GenBank/DDBJ databases">
        <authorList>
            <consortium name="Pathogen Informatics"/>
        </authorList>
    </citation>
    <scope>NUCLEOTIDE SEQUENCE [LARGE SCALE GENOMIC DNA]</scope>
    <source>
        <strain evidence="6">Lake Konstanz</strain>
    </source>
</reference>
<dbReference type="InterPro" id="IPR046357">
    <property type="entry name" value="PPIase_dom_sf"/>
</dbReference>
<dbReference type="InterPro" id="IPR001179">
    <property type="entry name" value="PPIase_FKBP_dom"/>
</dbReference>
<name>A0A0S4IVC1_BODSA</name>
<keyword evidence="1" id="KW-0413">Isomerase</keyword>
<sequence length="486" mass="54096">MQTMSMVLLVVIATVACCLVGTADAQHEASLGGRKRAWPKEQDDDPPAESRTTYTNPRDVPWLHDGDIFRYRKQFDVFAVLVIQPFVCPKCVVGHEALIKARNTILHDESGHLHQLLSPNSIGFGVLDAEDEAPEFISLFEDANEDNYRNRIPCLLIFKQYHQDTLKKPPILFTYSEVNLKEKLAPFLVRLAGVDIAPVTTEEQLMTRIASPYANRVSVVVWADAPTKIQKQLAIEGRIDTLWSIVARPEARYSLSPKFNPDHHDIVVYFYRGVLGSDHIPDVLEGSLDEVLEMQGITFADLLQNETKNYRRDDKERRATKDLLEIMLAQRPGQEFELVRRPTIIEDYIPPGCGEEGSGHTPLRQSRHGDNLKLHLVGNVVGPGETFAETLSEVITVGSSRADFPEVLLGEGLEGLCVGSRRRMGMPAKQVYAEDMLPPGVSPEARIVFAIKVEAFEDAPGSHPTGSSGAILTPVIPKEAVEDDEF</sequence>
<dbReference type="GO" id="GO:0003755">
    <property type="term" value="F:peptidyl-prolyl cis-trans isomerase activity"/>
    <property type="evidence" value="ECO:0007669"/>
    <property type="project" value="UniProtKB-KW"/>
</dbReference>
<keyword evidence="3" id="KW-0732">Signal</keyword>
<organism evidence="5 6">
    <name type="scientific">Bodo saltans</name>
    <name type="common">Flagellated protozoan</name>
    <dbReference type="NCBI Taxonomy" id="75058"/>
    <lineage>
        <taxon>Eukaryota</taxon>
        <taxon>Discoba</taxon>
        <taxon>Euglenozoa</taxon>
        <taxon>Kinetoplastea</taxon>
        <taxon>Metakinetoplastina</taxon>
        <taxon>Eubodonida</taxon>
        <taxon>Bodonidae</taxon>
        <taxon>Bodo</taxon>
    </lineage>
</organism>
<gene>
    <name evidence="5" type="ORF">BSAL_04340</name>
</gene>